<organism evidence="1 2">
    <name type="scientific">Delitschia confertaspora ATCC 74209</name>
    <dbReference type="NCBI Taxonomy" id="1513339"/>
    <lineage>
        <taxon>Eukaryota</taxon>
        <taxon>Fungi</taxon>
        <taxon>Dikarya</taxon>
        <taxon>Ascomycota</taxon>
        <taxon>Pezizomycotina</taxon>
        <taxon>Dothideomycetes</taxon>
        <taxon>Pleosporomycetidae</taxon>
        <taxon>Pleosporales</taxon>
        <taxon>Delitschiaceae</taxon>
        <taxon>Delitschia</taxon>
    </lineage>
</organism>
<dbReference type="Proteomes" id="UP000799536">
    <property type="component" value="Unassembled WGS sequence"/>
</dbReference>
<dbReference type="OrthoDB" id="426293at2759"/>
<dbReference type="AlphaFoldDB" id="A0A9P4JXA7"/>
<evidence type="ECO:0000313" key="2">
    <source>
        <dbReference type="Proteomes" id="UP000799536"/>
    </source>
</evidence>
<accession>A0A9P4JXA7</accession>
<name>A0A9P4JXA7_9PLEO</name>
<reference evidence="1" key="1">
    <citation type="journal article" date="2020" name="Stud. Mycol.">
        <title>101 Dothideomycetes genomes: a test case for predicting lifestyles and emergence of pathogens.</title>
        <authorList>
            <person name="Haridas S."/>
            <person name="Albert R."/>
            <person name="Binder M."/>
            <person name="Bloem J."/>
            <person name="Labutti K."/>
            <person name="Salamov A."/>
            <person name="Andreopoulos B."/>
            <person name="Baker S."/>
            <person name="Barry K."/>
            <person name="Bills G."/>
            <person name="Bluhm B."/>
            <person name="Cannon C."/>
            <person name="Castanera R."/>
            <person name="Culley D."/>
            <person name="Daum C."/>
            <person name="Ezra D."/>
            <person name="Gonzalez J."/>
            <person name="Henrissat B."/>
            <person name="Kuo A."/>
            <person name="Liang C."/>
            <person name="Lipzen A."/>
            <person name="Lutzoni F."/>
            <person name="Magnuson J."/>
            <person name="Mondo S."/>
            <person name="Nolan M."/>
            <person name="Ohm R."/>
            <person name="Pangilinan J."/>
            <person name="Park H.-J."/>
            <person name="Ramirez L."/>
            <person name="Alfaro M."/>
            <person name="Sun H."/>
            <person name="Tritt A."/>
            <person name="Yoshinaga Y."/>
            <person name="Zwiers L.-H."/>
            <person name="Turgeon B."/>
            <person name="Goodwin S."/>
            <person name="Spatafora J."/>
            <person name="Crous P."/>
            <person name="Grigoriev I."/>
        </authorList>
    </citation>
    <scope>NUCLEOTIDE SEQUENCE</scope>
    <source>
        <strain evidence="1">ATCC 74209</strain>
    </source>
</reference>
<sequence>MSDKRLNRYTCIVYQVGIPKPAMRTARPLSNSMLNEMNKREEYISVNFRMPERKDKHGNNCNASLFVHLSHLQSALGPLDISTKPSISFFETLLSCGGDLNEPGSNNILEERKSVIDRVLDEKVLVTLLLEHGAKIDGGTKEYPYMGDNVSLKALRLSKSRGSQGTRKISFSKDGIEKPLTRKGPCVGILYNSRLRLVLKYRHLEELETNDSGSYG</sequence>
<keyword evidence="2" id="KW-1185">Reference proteome</keyword>
<dbReference type="EMBL" id="ML993881">
    <property type="protein sequence ID" value="KAF2204223.1"/>
    <property type="molecule type" value="Genomic_DNA"/>
</dbReference>
<protein>
    <submittedName>
        <fullName evidence="1">Uncharacterized protein</fullName>
    </submittedName>
</protein>
<comment type="caution">
    <text evidence="1">The sequence shown here is derived from an EMBL/GenBank/DDBJ whole genome shotgun (WGS) entry which is preliminary data.</text>
</comment>
<gene>
    <name evidence="1" type="ORF">GQ43DRAFT_429146</name>
</gene>
<evidence type="ECO:0000313" key="1">
    <source>
        <dbReference type="EMBL" id="KAF2204223.1"/>
    </source>
</evidence>
<proteinExistence type="predicted"/>